<dbReference type="EMBL" id="LT554740">
    <property type="protein sequence ID" value="SAM07338.1"/>
    <property type="molecule type" value="Genomic_DNA"/>
</dbReference>
<feature type="region of interest" description="Disordered" evidence="6">
    <location>
        <begin position="604"/>
        <end position="629"/>
    </location>
</feature>
<feature type="compositionally biased region" description="Basic and acidic residues" evidence="6">
    <location>
        <begin position="1002"/>
        <end position="1018"/>
    </location>
</feature>
<dbReference type="GO" id="GO:0120015">
    <property type="term" value="F:sterol transfer activity"/>
    <property type="evidence" value="ECO:0007669"/>
    <property type="project" value="TreeGrafter"/>
</dbReference>
<keyword evidence="4 7" id="KW-0472">Membrane</keyword>
<feature type="coiled-coil region" evidence="5">
    <location>
        <begin position="120"/>
        <end position="147"/>
    </location>
</feature>
<evidence type="ECO:0000256" key="4">
    <source>
        <dbReference type="ARBA" id="ARBA00023136"/>
    </source>
</evidence>
<dbReference type="OMA" id="TKVEWLW"/>
<dbReference type="InterPro" id="IPR011993">
    <property type="entry name" value="PH-like_dom_sf"/>
</dbReference>
<dbReference type="OrthoDB" id="10070851at2759"/>
<feature type="compositionally biased region" description="Polar residues" evidence="6">
    <location>
        <begin position="877"/>
        <end position="902"/>
    </location>
</feature>
<feature type="compositionally biased region" description="Low complexity" evidence="6">
    <location>
        <begin position="408"/>
        <end position="417"/>
    </location>
</feature>
<sequence length="1458" mass="162369">MQPSLITLNDAITDSPVYRANIHHFDEQLDLVEKWLDTLSKHMKLYCDRLNKFNLETNLVCKKTIPVGIDDSLIDPYFTGAVIKSFSDALQTSLAFKTKLVSDLEDNFIQPLQQFIKVQLKEFKDFRKQHEKALERYESQLTKYASQSKSKEVSALREEAFRLHEARKYFVHMSGQHVVRLLQFRSALEHTVVERFSAATLAHLDDFDGGIPVWQKLDNQLASWKQWLLDDKSTCNYQLHKLQNTRKELENEFINQTQPPRDLDKYAPSTFNSMLQSPMAKHFSRDLLEKSTPDQHYKSHHKWGYLFTRGPRGHWIRRWFFLFDGYFGSCLVNTSPKSKGAICLDEKVSVLLSEIKPTSDIDRRHCFEVVCVQQSPIVMQAETEDEMKDWISAFEKAKLLAIQSEQVPSQSQIVSSPTATDETHQHHHNNDHRFESPHEHSKYSFSHVDASKSFISSSETTTSGGKDQEPHQPSIVLLSTSADNDRVSLANSTSLTPLLVWEAARAPSSSLHPTTSPFIPATNTHVLQHQQTTNESSTLKNGDDPSNTDTDTEKTISDKTIGGSRLLPKRPMTLSLATEKPKPAGNTAANSSWGIPWTLVPSMFQSSGDSNEPPPTPAIAPPSPQFGDLDGHQVIWPANIDDSGLPKVELTDYTAELEQRNRDLRSLFGGVAAHEVVLDAFICSLKKPPNSSSKDMNTSKDDEDLDWPTSPIGTGGPLEQMEQDLQHQLTQNVQPPTSKFGYSYTGRAFVTQETFWLYSCVMMTCVHTVAVRLKDITNIRLIRDPSITNTGKQSNIALAMDLKQDSDAPDREPLMLVTLMDDIEVVAEKLRIAVDNAKSNEPGPLQTMYDILHHMSAATSKKKKSGAMTTIIKSEPAKSQSTPDLTHQQSRGDSNSTTSSGDINDPEAPSAPIPSSSSRLEFMRKKRTARNSSSNTGGNDSRHQPKSGALAAAMMAATVAGGGSFFDVNKLNDSDTISNNSSANKRVSRKHNASDPLPPTSHFDKNASTKTIDDESVPKTETSPADQDLPPHIQAPAGPIGCDCNDHLEKAECELDLPVSAKQLYDLLFSEEKTGAAANGGIWDQKTAASGSRNLSVGAWSDVDGKQQRLLKYVMPVSNPMVKVKEADVVETQVLVKKEDYLRYVIQISTKSAQLPYADAFVPSIRYCISWVAPSQCRLSICLGVKFVKNILVKGMVSKAALKGMSESIVQFTPMILEHCNKLNGGPEKGGVSGAGDQVAVNTTQTNPAITNHLNNSTTTNKESDKLNGGGWYSSLIDMWDMVQDILPIPAFSILIGILVLWTLWVWTRSGSIKQHGLYSSSSPQHQIVSRAVYLRDVEEGLLNATQQVSYMDHHCYELYLQSKSDRNSSHSVDLWYSPKHYMFSVDLLFSRERLAILRHDTLVIFRLLNQVDAQLSENDYVNWLLDGRLECHAGVTLENAAKCEAIHHQLQSLKAPP</sequence>
<dbReference type="GO" id="GO:0005886">
    <property type="term" value="C:plasma membrane"/>
    <property type="evidence" value="ECO:0007669"/>
    <property type="project" value="TreeGrafter"/>
</dbReference>
<dbReference type="STRING" id="4829.A0A168RSQ1"/>
<feature type="domain" description="PH" evidence="8">
    <location>
        <begin position="299"/>
        <end position="399"/>
    </location>
</feature>
<dbReference type="InParanoid" id="A0A168RSQ1"/>
<dbReference type="Pfam" id="PF00169">
    <property type="entry name" value="PH"/>
    <property type="match status" value="1"/>
</dbReference>
<feature type="region of interest" description="Disordered" evidence="6">
    <location>
        <begin position="408"/>
        <end position="442"/>
    </location>
</feature>
<accession>A0A168RSQ1</accession>
<evidence type="ECO:0000256" key="3">
    <source>
        <dbReference type="ARBA" id="ARBA00022989"/>
    </source>
</evidence>
<evidence type="ECO:0000256" key="1">
    <source>
        <dbReference type="ARBA" id="ARBA00004370"/>
    </source>
</evidence>
<protein>
    <submittedName>
        <fullName evidence="10">Uncharacterized protein</fullName>
    </submittedName>
</protein>
<feature type="transmembrane region" description="Helical" evidence="7">
    <location>
        <begin position="1286"/>
        <end position="1307"/>
    </location>
</feature>
<dbReference type="GO" id="GO:0032934">
    <property type="term" value="F:sterol binding"/>
    <property type="evidence" value="ECO:0007669"/>
    <property type="project" value="TreeGrafter"/>
</dbReference>
<comment type="subcellular location">
    <subcellularLocation>
        <location evidence="1">Membrane</location>
    </subcellularLocation>
</comment>
<keyword evidence="2 7" id="KW-0812">Transmembrane</keyword>
<dbReference type="InterPro" id="IPR027267">
    <property type="entry name" value="AH/BAR_dom_sf"/>
</dbReference>
<dbReference type="GO" id="GO:0032366">
    <property type="term" value="P:intracellular sterol transport"/>
    <property type="evidence" value="ECO:0007669"/>
    <property type="project" value="TreeGrafter"/>
</dbReference>
<feature type="compositionally biased region" description="Basic and acidic residues" evidence="6">
    <location>
        <begin position="431"/>
        <end position="442"/>
    </location>
</feature>
<feature type="region of interest" description="Disordered" evidence="6">
    <location>
        <begin position="527"/>
        <end position="571"/>
    </location>
</feature>
<dbReference type="InterPro" id="IPR051482">
    <property type="entry name" value="Cholesterol_transport"/>
</dbReference>
<dbReference type="Proteomes" id="UP000078561">
    <property type="component" value="Unassembled WGS sequence"/>
</dbReference>
<dbReference type="GO" id="GO:0005789">
    <property type="term" value="C:endoplasmic reticulum membrane"/>
    <property type="evidence" value="ECO:0007669"/>
    <property type="project" value="TreeGrafter"/>
</dbReference>
<dbReference type="InterPro" id="IPR031968">
    <property type="entry name" value="VASt"/>
</dbReference>
<evidence type="ECO:0000256" key="2">
    <source>
        <dbReference type="ARBA" id="ARBA00022692"/>
    </source>
</evidence>
<evidence type="ECO:0000256" key="5">
    <source>
        <dbReference type="SAM" id="Coils"/>
    </source>
</evidence>
<dbReference type="PROSITE" id="PS51778">
    <property type="entry name" value="VAST"/>
    <property type="match status" value="1"/>
</dbReference>
<dbReference type="PANTHER" id="PTHR23319">
    <property type="entry name" value="GRAM DOMAIN CONTAINING 1B, ISOFORM E"/>
    <property type="match status" value="1"/>
</dbReference>
<feature type="compositionally biased region" description="Low complexity" evidence="6">
    <location>
        <begin position="906"/>
        <end position="918"/>
    </location>
</feature>
<dbReference type="Gene3D" id="1.20.1270.60">
    <property type="entry name" value="Arfaptin homology (AH) domain/BAR domain"/>
    <property type="match status" value="1"/>
</dbReference>
<dbReference type="GO" id="GO:0140268">
    <property type="term" value="C:endoplasmic reticulum-plasma membrane contact site"/>
    <property type="evidence" value="ECO:0007669"/>
    <property type="project" value="TreeGrafter"/>
</dbReference>
<evidence type="ECO:0000259" key="9">
    <source>
        <dbReference type="PROSITE" id="PS51778"/>
    </source>
</evidence>
<evidence type="ECO:0000256" key="6">
    <source>
        <dbReference type="SAM" id="MobiDB-lite"/>
    </source>
</evidence>
<dbReference type="GO" id="GO:0005739">
    <property type="term" value="C:mitochondrion"/>
    <property type="evidence" value="ECO:0007669"/>
    <property type="project" value="TreeGrafter"/>
</dbReference>
<dbReference type="PROSITE" id="PS50003">
    <property type="entry name" value="PH_DOMAIN"/>
    <property type="match status" value="1"/>
</dbReference>
<feature type="compositionally biased region" description="Polar residues" evidence="6">
    <location>
        <begin position="527"/>
        <end position="549"/>
    </location>
</feature>
<dbReference type="Pfam" id="PF16746">
    <property type="entry name" value="BAR_3"/>
    <property type="match status" value="1"/>
</dbReference>
<feature type="domain" description="VASt" evidence="9">
    <location>
        <begin position="1048"/>
        <end position="1224"/>
    </location>
</feature>
<dbReference type="PANTHER" id="PTHR23319:SF4">
    <property type="entry name" value="GRAM DOMAIN CONTAINING 1B, ISOFORM E"/>
    <property type="match status" value="1"/>
</dbReference>
<feature type="region of interest" description="Disordered" evidence="6">
    <location>
        <begin position="977"/>
        <end position="1031"/>
    </location>
</feature>
<feature type="region of interest" description="Disordered" evidence="6">
    <location>
        <begin position="858"/>
        <end position="947"/>
    </location>
</feature>
<feature type="compositionally biased region" description="Pro residues" evidence="6">
    <location>
        <begin position="612"/>
        <end position="624"/>
    </location>
</feature>
<dbReference type="GO" id="GO:0032541">
    <property type="term" value="C:cortical endoplasmic reticulum"/>
    <property type="evidence" value="ECO:0007669"/>
    <property type="project" value="TreeGrafter"/>
</dbReference>
<gene>
    <name evidence="10" type="primary">ABSGL_12979.1 scaffold 13554</name>
</gene>
<proteinExistence type="predicted"/>
<dbReference type="Gene3D" id="2.30.29.30">
    <property type="entry name" value="Pleckstrin-homology domain (PH domain)/Phosphotyrosine-binding domain (PTB)"/>
    <property type="match status" value="1"/>
</dbReference>
<evidence type="ECO:0000259" key="8">
    <source>
        <dbReference type="PROSITE" id="PS50003"/>
    </source>
</evidence>
<feature type="compositionally biased region" description="Polar residues" evidence="6">
    <location>
        <begin position="930"/>
        <end position="939"/>
    </location>
</feature>
<dbReference type="SUPFAM" id="SSF50729">
    <property type="entry name" value="PH domain-like"/>
    <property type="match status" value="1"/>
</dbReference>
<dbReference type="Pfam" id="PF16016">
    <property type="entry name" value="VASt"/>
    <property type="match status" value="1"/>
</dbReference>
<keyword evidence="11" id="KW-1185">Reference proteome</keyword>
<organism evidence="10">
    <name type="scientific">Absidia glauca</name>
    <name type="common">Pin mould</name>
    <dbReference type="NCBI Taxonomy" id="4829"/>
    <lineage>
        <taxon>Eukaryota</taxon>
        <taxon>Fungi</taxon>
        <taxon>Fungi incertae sedis</taxon>
        <taxon>Mucoromycota</taxon>
        <taxon>Mucoromycotina</taxon>
        <taxon>Mucoromycetes</taxon>
        <taxon>Mucorales</taxon>
        <taxon>Cunninghamellaceae</taxon>
        <taxon>Absidia</taxon>
    </lineage>
</organism>
<keyword evidence="5" id="KW-0175">Coiled coil</keyword>
<name>A0A168RSQ1_ABSGL</name>
<dbReference type="SUPFAM" id="SSF103657">
    <property type="entry name" value="BAR/IMD domain-like"/>
    <property type="match status" value="1"/>
</dbReference>
<dbReference type="InterPro" id="IPR004148">
    <property type="entry name" value="BAR_dom"/>
</dbReference>
<evidence type="ECO:0000313" key="11">
    <source>
        <dbReference type="Proteomes" id="UP000078561"/>
    </source>
</evidence>
<dbReference type="SMART" id="SM00233">
    <property type="entry name" value="PH"/>
    <property type="match status" value="1"/>
</dbReference>
<evidence type="ECO:0000256" key="7">
    <source>
        <dbReference type="SAM" id="Phobius"/>
    </source>
</evidence>
<keyword evidence="3 7" id="KW-1133">Transmembrane helix</keyword>
<dbReference type="InterPro" id="IPR001849">
    <property type="entry name" value="PH_domain"/>
</dbReference>
<reference evidence="10" key="1">
    <citation type="submission" date="2016-04" db="EMBL/GenBank/DDBJ databases">
        <authorList>
            <person name="Evans L.H."/>
            <person name="Alamgir A."/>
            <person name="Owens N."/>
            <person name="Weber N.D."/>
            <person name="Virtaneva K."/>
            <person name="Barbian K."/>
            <person name="Babar A."/>
            <person name="Rosenke K."/>
        </authorList>
    </citation>
    <scope>NUCLEOTIDE SEQUENCE [LARGE SCALE GENOMIC DNA]</scope>
    <source>
        <strain evidence="10">CBS 101.48</strain>
    </source>
</reference>
<evidence type="ECO:0000313" key="10">
    <source>
        <dbReference type="EMBL" id="SAM07338.1"/>
    </source>
</evidence>
<dbReference type="FunCoup" id="A0A168RSQ1">
    <property type="interactions" value="71"/>
</dbReference>